<evidence type="ECO:0000256" key="5">
    <source>
        <dbReference type="RuleBase" id="RU003719"/>
    </source>
</evidence>
<keyword evidence="3 5" id="KW-0560">Oxidoreductase</keyword>
<reference evidence="8 9" key="1">
    <citation type="submission" date="2019-02" db="EMBL/GenBank/DDBJ databases">
        <title>Deep-cultivation of Planctomycetes and their phenomic and genomic characterization uncovers novel biology.</title>
        <authorList>
            <person name="Wiegand S."/>
            <person name="Jogler M."/>
            <person name="Boedeker C."/>
            <person name="Pinto D."/>
            <person name="Vollmers J."/>
            <person name="Rivas-Marin E."/>
            <person name="Kohn T."/>
            <person name="Peeters S.H."/>
            <person name="Heuer A."/>
            <person name="Rast P."/>
            <person name="Oberbeckmann S."/>
            <person name="Bunk B."/>
            <person name="Jeske O."/>
            <person name="Meyerdierks A."/>
            <person name="Storesund J.E."/>
            <person name="Kallscheuer N."/>
            <person name="Luecker S."/>
            <person name="Lage O.M."/>
            <person name="Pohl T."/>
            <person name="Merkel B.J."/>
            <person name="Hornburger P."/>
            <person name="Mueller R.-W."/>
            <person name="Bruemmer F."/>
            <person name="Labrenz M."/>
            <person name="Spormann A.M."/>
            <person name="Op den Camp H."/>
            <person name="Overmann J."/>
            <person name="Amann R."/>
            <person name="Jetten M.S.M."/>
            <person name="Mascher T."/>
            <person name="Medema M.H."/>
            <person name="Devos D.P."/>
            <person name="Kaster A.-K."/>
            <person name="Ovreas L."/>
            <person name="Rohde M."/>
            <person name="Galperin M.Y."/>
            <person name="Jogler C."/>
        </authorList>
    </citation>
    <scope>NUCLEOTIDE SEQUENCE [LARGE SCALE GENOMIC DNA]</scope>
    <source>
        <strain evidence="8 9">SV_7m_r</strain>
    </source>
</reference>
<proteinExistence type="inferred from homology"/>
<dbReference type="EC" id="1.1.1.95" evidence="8"/>
<evidence type="ECO:0000313" key="8">
    <source>
        <dbReference type="EMBL" id="QDT59161.1"/>
    </source>
</evidence>
<evidence type="ECO:0000256" key="2">
    <source>
        <dbReference type="ARBA" id="ARBA00022605"/>
    </source>
</evidence>
<dbReference type="InterPro" id="IPR029753">
    <property type="entry name" value="D-isomer_DH_CS"/>
</dbReference>
<comment type="similarity">
    <text evidence="1 5">Belongs to the D-isomer specific 2-hydroxyacid dehydrogenase family.</text>
</comment>
<feature type="domain" description="D-isomer specific 2-hydroxyacid dehydrogenase catalytic" evidence="6">
    <location>
        <begin position="16"/>
        <end position="312"/>
    </location>
</feature>
<keyword evidence="4" id="KW-0520">NAD</keyword>
<dbReference type="PROSITE" id="PS00671">
    <property type="entry name" value="D_2_HYDROXYACID_DH_3"/>
    <property type="match status" value="1"/>
</dbReference>
<dbReference type="PANTHER" id="PTHR42789">
    <property type="entry name" value="D-ISOMER SPECIFIC 2-HYDROXYACID DEHYDROGENASE FAMILY PROTEIN (AFU_ORTHOLOGUE AFUA_6G10090)"/>
    <property type="match status" value="1"/>
</dbReference>
<protein>
    <submittedName>
        <fullName evidence="8">D-3-phosphoglycerate dehydrogenase</fullName>
        <ecNumber evidence="8">1.1.1.95</ecNumber>
    </submittedName>
</protein>
<dbReference type="Gene3D" id="3.40.50.720">
    <property type="entry name" value="NAD(P)-binding Rossmann-like Domain"/>
    <property type="match status" value="2"/>
</dbReference>
<dbReference type="PROSITE" id="PS00065">
    <property type="entry name" value="D_2_HYDROXYACID_DH_1"/>
    <property type="match status" value="1"/>
</dbReference>
<accession>A0A517SSQ8</accession>
<evidence type="ECO:0000259" key="7">
    <source>
        <dbReference type="Pfam" id="PF02826"/>
    </source>
</evidence>
<evidence type="ECO:0000259" key="6">
    <source>
        <dbReference type="Pfam" id="PF00389"/>
    </source>
</evidence>
<evidence type="ECO:0000256" key="3">
    <source>
        <dbReference type="ARBA" id="ARBA00023002"/>
    </source>
</evidence>
<dbReference type="SUPFAM" id="SSF51735">
    <property type="entry name" value="NAD(P)-binding Rossmann-fold domains"/>
    <property type="match status" value="1"/>
</dbReference>
<dbReference type="PANTHER" id="PTHR42789:SF1">
    <property type="entry name" value="D-ISOMER SPECIFIC 2-HYDROXYACID DEHYDROGENASE FAMILY PROTEIN (AFU_ORTHOLOGUE AFUA_6G10090)"/>
    <property type="match status" value="1"/>
</dbReference>
<dbReference type="GO" id="GO:0051287">
    <property type="term" value="F:NAD binding"/>
    <property type="evidence" value="ECO:0007669"/>
    <property type="project" value="InterPro"/>
</dbReference>
<dbReference type="GO" id="GO:0004617">
    <property type="term" value="F:phosphoglycerate dehydrogenase activity"/>
    <property type="evidence" value="ECO:0007669"/>
    <property type="project" value="UniProtKB-EC"/>
</dbReference>
<dbReference type="Proteomes" id="UP000315003">
    <property type="component" value="Chromosome"/>
</dbReference>
<dbReference type="Pfam" id="PF02826">
    <property type="entry name" value="2-Hacid_dh_C"/>
    <property type="match status" value="1"/>
</dbReference>
<dbReference type="RefSeq" id="WP_145270848.1">
    <property type="nucleotide sequence ID" value="NZ_CP036272.1"/>
</dbReference>
<evidence type="ECO:0000313" key="9">
    <source>
        <dbReference type="Proteomes" id="UP000315003"/>
    </source>
</evidence>
<name>A0A517SSQ8_9BACT</name>
<keyword evidence="2" id="KW-0028">Amino-acid biosynthesis</keyword>
<dbReference type="Pfam" id="PF00389">
    <property type="entry name" value="2-Hacid_dh"/>
    <property type="match status" value="1"/>
</dbReference>
<dbReference type="InterPro" id="IPR036291">
    <property type="entry name" value="NAD(P)-bd_dom_sf"/>
</dbReference>
<dbReference type="SUPFAM" id="SSF52283">
    <property type="entry name" value="Formate/glycerate dehydrogenase catalytic domain-like"/>
    <property type="match status" value="1"/>
</dbReference>
<dbReference type="InterPro" id="IPR006140">
    <property type="entry name" value="D-isomer_DH_NAD-bd"/>
</dbReference>
<dbReference type="OrthoDB" id="277029at2"/>
<feature type="domain" description="D-isomer specific 2-hydroxyacid dehydrogenase NAD-binding" evidence="7">
    <location>
        <begin position="114"/>
        <end position="292"/>
    </location>
</feature>
<dbReference type="EMBL" id="CP036272">
    <property type="protein sequence ID" value="QDT59161.1"/>
    <property type="molecule type" value="Genomic_DNA"/>
</dbReference>
<dbReference type="InterPro" id="IPR029752">
    <property type="entry name" value="D-isomer_DH_CS1"/>
</dbReference>
<keyword evidence="9" id="KW-1185">Reference proteome</keyword>
<sequence>MSDKPKLLIAESEGFSEKAFALLETMFDVDAQDLCRKELLKNVALYDYLWVRLRNMIDAEVLSVATRLKAVATNTTGLNHLDLDAAADRGIAVLSLRGEVDFLREIRATAEHTIGLCLAQLRGIPDAHRHCMNGHWDRNQFRGHEIYQSTVGIIGYGRLGAITASYFQALGANVIVHSAGLSEGDVMDGFPVVTLDQVFERSDIVSLHVNGAPENHGMIGERQFRIAKPNCLFINTARGELVDQQALCHALEAGWIAGAALDVIANEQEMRGIEPRLLNLSPQQVVMTPHVGGNTYESLDRTEVFLAEKLIALVR</sequence>
<dbReference type="GO" id="GO:0008652">
    <property type="term" value="P:amino acid biosynthetic process"/>
    <property type="evidence" value="ECO:0007669"/>
    <property type="project" value="UniProtKB-KW"/>
</dbReference>
<organism evidence="8 9">
    <name type="scientific">Stieleria bergensis</name>
    <dbReference type="NCBI Taxonomy" id="2528025"/>
    <lineage>
        <taxon>Bacteria</taxon>
        <taxon>Pseudomonadati</taxon>
        <taxon>Planctomycetota</taxon>
        <taxon>Planctomycetia</taxon>
        <taxon>Pirellulales</taxon>
        <taxon>Pirellulaceae</taxon>
        <taxon>Stieleria</taxon>
    </lineage>
</organism>
<dbReference type="InterPro" id="IPR006139">
    <property type="entry name" value="D-isomer_2_OHA_DH_cat_dom"/>
</dbReference>
<dbReference type="AlphaFoldDB" id="A0A517SSQ8"/>
<evidence type="ECO:0000256" key="1">
    <source>
        <dbReference type="ARBA" id="ARBA00005854"/>
    </source>
</evidence>
<gene>
    <name evidence="8" type="primary">serA_2</name>
    <name evidence="8" type="ORF">SV7mr_16680</name>
</gene>
<dbReference type="InterPro" id="IPR050857">
    <property type="entry name" value="D-2-hydroxyacid_DH"/>
</dbReference>
<evidence type="ECO:0000256" key="4">
    <source>
        <dbReference type="ARBA" id="ARBA00023027"/>
    </source>
</evidence>